<feature type="region of interest" description="Disordered" evidence="4">
    <location>
        <begin position="3673"/>
        <end position="3742"/>
    </location>
</feature>
<feature type="compositionally biased region" description="Basic and acidic residues" evidence="4">
    <location>
        <begin position="1092"/>
        <end position="1111"/>
    </location>
</feature>
<feature type="region of interest" description="Disordered" evidence="4">
    <location>
        <begin position="2051"/>
        <end position="2335"/>
    </location>
</feature>
<keyword evidence="7" id="KW-1185">Reference proteome</keyword>
<dbReference type="InterPro" id="IPR036872">
    <property type="entry name" value="CH_dom_sf"/>
</dbReference>
<feature type="compositionally biased region" description="Basic and acidic residues" evidence="4">
    <location>
        <begin position="2424"/>
        <end position="2434"/>
    </location>
</feature>
<feature type="compositionally biased region" description="Basic and acidic residues" evidence="4">
    <location>
        <begin position="1927"/>
        <end position="1953"/>
    </location>
</feature>
<feature type="compositionally biased region" description="Basic and acidic residues" evidence="4">
    <location>
        <begin position="257"/>
        <end position="273"/>
    </location>
</feature>
<organism evidence="6 7">
    <name type="scientific">Ignelater luminosus</name>
    <name type="common">Cucubano</name>
    <name type="synonym">Pyrophorus luminosus</name>
    <dbReference type="NCBI Taxonomy" id="2038154"/>
    <lineage>
        <taxon>Eukaryota</taxon>
        <taxon>Metazoa</taxon>
        <taxon>Ecdysozoa</taxon>
        <taxon>Arthropoda</taxon>
        <taxon>Hexapoda</taxon>
        <taxon>Insecta</taxon>
        <taxon>Pterygota</taxon>
        <taxon>Neoptera</taxon>
        <taxon>Endopterygota</taxon>
        <taxon>Coleoptera</taxon>
        <taxon>Polyphaga</taxon>
        <taxon>Elateriformia</taxon>
        <taxon>Elateroidea</taxon>
        <taxon>Elateridae</taxon>
        <taxon>Agrypninae</taxon>
        <taxon>Pyrophorini</taxon>
        <taxon>Ignelater</taxon>
    </lineage>
</organism>
<feature type="compositionally biased region" description="Polar residues" evidence="4">
    <location>
        <begin position="789"/>
        <end position="798"/>
    </location>
</feature>
<gene>
    <name evidence="6" type="ORF">ILUMI_08167</name>
</gene>
<feature type="compositionally biased region" description="Basic and acidic residues" evidence="4">
    <location>
        <begin position="1652"/>
        <end position="1669"/>
    </location>
</feature>
<feature type="compositionally biased region" description="Basic and acidic residues" evidence="4">
    <location>
        <begin position="1161"/>
        <end position="1173"/>
    </location>
</feature>
<feature type="compositionally biased region" description="Polar residues" evidence="4">
    <location>
        <begin position="2263"/>
        <end position="2279"/>
    </location>
</feature>
<feature type="compositionally biased region" description="Basic and acidic residues" evidence="4">
    <location>
        <begin position="1893"/>
        <end position="1917"/>
    </location>
</feature>
<feature type="compositionally biased region" description="Basic and acidic residues" evidence="4">
    <location>
        <begin position="1119"/>
        <end position="1141"/>
    </location>
</feature>
<feature type="region of interest" description="Disordered" evidence="4">
    <location>
        <begin position="2901"/>
        <end position="2965"/>
    </location>
</feature>
<feature type="region of interest" description="Disordered" evidence="4">
    <location>
        <begin position="3146"/>
        <end position="3261"/>
    </location>
</feature>
<feature type="compositionally biased region" description="Low complexity" evidence="4">
    <location>
        <begin position="228"/>
        <end position="256"/>
    </location>
</feature>
<feature type="compositionally biased region" description="Acidic residues" evidence="4">
    <location>
        <begin position="1873"/>
        <end position="1884"/>
    </location>
</feature>
<feature type="compositionally biased region" description="Polar residues" evidence="4">
    <location>
        <begin position="169"/>
        <end position="182"/>
    </location>
</feature>
<feature type="region of interest" description="Disordered" evidence="4">
    <location>
        <begin position="388"/>
        <end position="410"/>
    </location>
</feature>
<feature type="compositionally biased region" description="Basic and acidic residues" evidence="4">
    <location>
        <begin position="1973"/>
        <end position="1983"/>
    </location>
</feature>
<feature type="compositionally biased region" description="Polar residues" evidence="4">
    <location>
        <begin position="29"/>
        <end position="48"/>
    </location>
</feature>
<feature type="compositionally biased region" description="Basic and acidic residues" evidence="4">
    <location>
        <begin position="1731"/>
        <end position="1748"/>
    </location>
</feature>
<keyword evidence="1" id="KW-0597">Phosphoprotein</keyword>
<feature type="compositionally biased region" description="Basic and acidic residues" evidence="4">
    <location>
        <begin position="1362"/>
        <end position="1387"/>
    </location>
</feature>
<dbReference type="EMBL" id="VTPC01003801">
    <property type="protein sequence ID" value="KAF2898002.1"/>
    <property type="molecule type" value="Genomic_DNA"/>
</dbReference>
<feature type="compositionally biased region" description="Low complexity" evidence="4">
    <location>
        <begin position="3299"/>
        <end position="3321"/>
    </location>
</feature>
<feature type="domain" description="Calponin-homology (CH)" evidence="5">
    <location>
        <begin position="3752"/>
        <end position="3858"/>
    </location>
</feature>
<feature type="region of interest" description="Disordered" evidence="4">
    <location>
        <begin position="3590"/>
        <end position="3625"/>
    </location>
</feature>
<feature type="region of interest" description="Disordered" evidence="4">
    <location>
        <begin position="2521"/>
        <end position="2553"/>
    </location>
</feature>
<feature type="compositionally biased region" description="Basic and acidic residues" evidence="4">
    <location>
        <begin position="996"/>
        <end position="1006"/>
    </location>
</feature>
<feature type="compositionally biased region" description="Basic and acidic residues" evidence="4">
    <location>
        <begin position="1805"/>
        <end position="1832"/>
    </location>
</feature>
<feature type="compositionally biased region" description="Basic and acidic residues" evidence="4">
    <location>
        <begin position="2901"/>
        <end position="2916"/>
    </location>
</feature>
<dbReference type="SMART" id="SM00033">
    <property type="entry name" value="CH"/>
    <property type="match status" value="1"/>
</dbReference>
<feature type="compositionally biased region" description="Basic and acidic residues" evidence="4">
    <location>
        <begin position="1298"/>
        <end position="1318"/>
    </location>
</feature>
<feature type="compositionally biased region" description="Basic and acidic residues" evidence="4">
    <location>
        <begin position="1610"/>
        <end position="1638"/>
    </location>
</feature>
<feature type="compositionally biased region" description="Basic and acidic residues" evidence="4">
    <location>
        <begin position="2923"/>
        <end position="2965"/>
    </location>
</feature>
<feature type="compositionally biased region" description="Basic and acidic residues" evidence="4">
    <location>
        <begin position="1536"/>
        <end position="1549"/>
    </location>
</feature>
<feature type="compositionally biased region" description="Low complexity" evidence="4">
    <location>
        <begin position="835"/>
        <end position="850"/>
    </location>
</feature>
<feature type="compositionally biased region" description="Low complexity" evidence="4">
    <location>
        <begin position="1595"/>
        <end position="1609"/>
    </location>
</feature>
<feature type="region of interest" description="Disordered" evidence="4">
    <location>
        <begin position="3288"/>
        <end position="3348"/>
    </location>
</feature>
<feature type="compositionally biased region" description="Basic and acidic residues" evidence="4">
    <location>
        <begin position="2979"/>
        <end position="2997"/>
    </location>
</feature>
<feature type="compositionally biased region" description="Low complexity" evidence="4">
    <location>
        <begin position="3592"/>
        <end position="3616"/>
    </location>
</feature>
<feature type="compositionally biased region" description="Basic and acidic residues" evidence="4">
    <location>
        <begin position="495"/>
        <end position="514"/>
    </location>
</feature>
<dbReference type="InterPro" id="IPR022189">
    <property type="entry name" value="SMTN"/>
</dbReference>
<feature type="compositionally biased region" description="Basic and acidic residues" evidence="4">
    <location>
        <begin position="3244"/>
        <end position="3261"/>
    </location>
</feature>
<feature type="region of interest" description="Disordered" evidence="4">
    <location>
        <begin position="1236"/>
        <end position="2035"/>
    </location>
</feature>
<feature type="compositionally biased region" description="Basic and acidic residues" evidence="4">
    <location>
        <begin position="740"/>
        <end position="752"/>
    </location>
</feature>
<feature type="compositionally biased region" description="Basic and acidic residues" evidence="4">
    <location>
        <begin position="768"/>
        <end position="787"/>
    </location>
</feature>
<feature type="compositionally biased region" description="Low complexity" evidence="4">
    <location>
        <begin position="1511"/>
        <end position="1523"/>
    </location>
</feature>
<feature type="compositionally biased region" description="Basic and acidic residues" evidence="4">
    <location>
        <begin position="920"/>
        <end position="929"/>
    </location>
</feature>
<feature type="region of interest" description="Disordered" evidence="4">
    <location>
        <begin position="121"/>
        <end position="273"/>
    </location>
</feature>
<evidence type="ECO:0000313" key="7">
    <source>
        <dbReference type="Proteomes" id="UP000801492"/>
    </source>
</evidence>
<feature type="region of interest" description="Disordered" evidence="4">
    <location>
        <begin position="29"/>
        <end position="87"/>
    </location>
</feature>
<feature type="compositionally biased region" description="Basic and acidic residues" evidence="4">
    <location>
        <begin position="1689"/>
        <end position="1717"/>
    </location>
</feature>
<feature type="region of interest" description="Disordered" evidence="4">
    <location>
        <begin position="2661"/>
        <end position="2800"/>
    </location>
</feature>
<feature type="compositionally biased region" description="Low complexity" evidence="4">
    <location>
        <begin position="2297"/>
        <end position="2306"/>
    </location>
</feature>
<evidence type="ECO:0000256" key="2">
    <source>
        <dbReference type="ARBA" id="ARBA00023054"/>
    </source>
</evidence>
<feature type="compositionally biased region" description="Basic and acidic residues" evidence="4">
    <location>
        <begin position="940"/>
        <end position="953"/>
    </location>
</feature>
<feature type="compositionally biased region" description="Basic and acidic residues" evidence="4">
    <location>
        <begin position="3184"/>
        <end position="3196"/>
    </location>
</feature>
<feature type="compositionally biased region" description="Basic and acidic residues" evidence="4">
    <location>
        <begin position="2161"/>
        <end position="2198"/>
    </location>
</feature>
<feature type="compositionally biased region" description="Basic and acidic residues" evidence="4">
    <location>
        <begin position="1034"/>
        <end position="1054"/>
    </location>
</feature>
<accession>A0A8K0GDN2</accession>
<feature type="compositionally biased region" description="Basic and acidic residues" evidence="4">
    <location>
        <begin position="3156"/>
        <end position="3174"/>
    </location>
</feature>
<sequence>WQDTEDFGKKKEIRSHMYKLREERLRNFYSSATDSSNSEIHRTQSTPARSGDQGWQVVEKNESSPDGKTHSTSRVATTSGSDKIDGGVANYAAKCEQKSSVYSDGDANNFTKSVAASSKNVIHQEAKGGDDNSNFQSFSTSTSSSSKVVTHQQSKSGDVTDFKALPSGEDTSTSIVRRTYTTDVPPELKKSPNYIDGNTKVTTETRTLPDGTKVTTTRYETKGAKTISTSSTDQQTSSKQFVSEQKSSSVKSTSSKSEVHSSNRMIQDSRDRFDDTDRNRIEIIRQIPDTRDNVERTITTQIVRSTDDDINKNVSQNYSKTTSSTVNIQKSHKTSDSKNIEVNVESDRVIKAHDVRKDTIVRQNDTVPDSTPDDVRIIKVIRETEYLPRGRHPDQEHTPKDQQISTSTVRQEIVKTADTKSTRDVRGNTENLVREKVHTISRQPDVEPSPKEQHTTTTTVHKEVVTRGGTVKTQDVRDTVQDNVCTTRVVQRNEYSPRDVDEPKSIQPRDEHQKIITTQKEVITTKTSESKPTTQDDVYITKIIREKEYLPRDDTPGDRTPRQQTPAYGTPGDRTPREQTPGYGKPEDRTPKGQTPAYDTPGDHTPREQTPAYGTPGDRTPREQTPGYGKPGDRTPKGQTPAYGTPGDHTPREQTPAYGTPGDRTPRGQTPGDRTPAASTPGDRTPVSRTPGDRTPAVQEIVCHLIPHQERPKDYKPESQQPSTQDSYTTKTTTTTITTHVDKVDNNKKIPTDDFTPNQKEPSPQYEVPERRQPIKPGKSELDKKPTPTDGQYQTTYRTDYVNRRISVEVSPTHDAFARSLRAISPDREKKRGSTRSLKSSTSSLRSSTSPEKYPTDRRQPGRVSPDRKPGTDYRGPSPTKRTTPDKFTSSETITKITTSPTRRTPNKQSPNETINTDTITRRRKDDSHSTITCTVTRSSPEKKPNVPDERTIDSSTLTKRPKNRPRSRSTSPTSIASDIEFVKSNRIITDLDDDTVNRPDDKRPTSLDVITTTTKKATRKITERSPTSPLSPAKDKPQEKPLKRRDTYEERCRQILGITDKTTVTETKKTTTKSKLEETPRATKKPTTQEPSRRPSKSPEKTRSPTKEIQEFPSQIRRSPEKHPAGHIPEKQKPTKEGPKIQEFPSQIGKSPEKQPLQKPAEKIRPSKEKPGVQEFPSQIRKSPEKSPQKERPVTEQPSQVKKIPLLDKAPGAADEPLFTKRFISTLCRDEEIERFDRTVPQDDDDVPIGSPDQPHRTVKKDSPEKELNRYPKEPSVVNKTFIDTEKIDTDITISQYEKDSKYPRKPDRTSPERSYPDRTSPGKQTYDSDTRITTTKVTERTDSDVIRRNKVTEYVDDYETPDKQKPLRPDRRSPTRTTKDVETTRNVDITEYTDEYCKYTTPDKDKPTKGRPVKDKPERESPERFVGTTEYTDEYITKKTTSNRIPIATKPSRPDRESPTRSTTTENIDVTEYTDEYCKYTTPGQDKPMKDRPGKDKPERDSPERFIGTTEYTTTTRTQTTSDRIPKATKPSRPRGDSPTRPSKDTEITENLEVTEYTDEYRKHTTPDKDKPTKGRPGKDKPERESPEKIVGTTEYTTTSTTRTQKTTSDRIPKPTKPSRPDDEVPTRPKDVKTTEDIEVTEYIIPGQDRPTKERPGKDKPERESPEKIVGTAEYTTTTTTRTQKTTSDRIPKPTKPSRPDDEAPARPKDVKTTKTTEVTEYITSSQDKPTKTRPGTDKPERESPERFVGTTEYTTTTRTQKTTSDRIPKATKPSKLEDESPTRPSKDTEITENVEVTEYTDEYCKYTPDKDKPAKTRPGKDKPERESPERFVGTTTTRTQKTTSERIPKATKPSRPDQVSPIRPTKDTETTEDIEVTEYTDEYSKYTTPGKDKPTKTRPGKDKPERESPERTIKTTEYITTTTRADRIPKTTKPSRPDRESPTRTTRDDIEVTEYTDEYCKYTSPTKTRPSQDKPERASPERFVGTTEYTDEYTATNRTQKTTSDRITKTTKSKHPTGKTPISKEPDKQTADCETANIVLVRTVKQATTTLVNGDVSKKPLSPSKSGPKSEPKSRIIIEYPSQKPKPDKTTPVSKTTKTTTVRKDKIENLDSKTRIHKTDDSYIIKTTKVLTNGDVPKHKISPKPTKPGITEYPSQKTPDRRKPTTDRPTKPETISKRKPLDVTPDRKTPKKPETIKFIYSPQDKPRSPERYSPTRHTTDKERIYTTQTVTQKTVTKKVTDTNETKPKAKSPVKSIPKQPETQQVPKRHVVTTTIHVTPKAKQPESLKKPVQKTTVAHTVVHTTRTKDKLKPRKPLENGRVTTTEDESDSECEIIEDTIDTRYTRKTDSKVTRTTSDQIIKTPRRTPVRGQSKPEISPSAKPTEKVTRKTDKKVITTKSIIINNDFNDEREIVVNLQRSKSSREPTPDRICPRPASEDEDTGIPRYPDQISEPDEPGVRRKPTRLSDIPIIESEDTSQFTRITQYDDTKTEVSRRVNRVEETDECLLSVNQKVSKFVDEAGRLTKKPQKPLSPTRKSPRPDVVVDETDETYTSVSDKVSKFVTTSDHLTTRKHIPERPKSPKCKNYPDIEPDDDTKFSSVSEKVSHFIETAEKVKYPQKPTLKDGPAPKVKRPDFVNVEENIRTDECLLSVSDKVTKFTQKLQSPDYKKPVSLAKMDITPKRESPTRESPRRDSPRRESPSKISTECVQIDTEEQTYTRRVSPDRYSPSRRESSPRPYTTEVKTPTKQSTITKTDIQQTKYTRKDSSIKEPDSTPKSSRNDDEPHSVLSPTGRLRSTESIRKAKELFENIAKEQKVTTKQRDILNRPSVFDGKKPKQPEEYTRIIKKEDVKLTDIGVYNVKSKLRYSSDEDVDITDTTRKTIIGTCNRDDNLKSTRLVMDRINRSRSPERDGDTPGYLRPLDRSPRPHSPYQDRSRSPKPRSESPSRERSPRPHDPSLDEIPHYMWPLDRTLHDHSVEHERSHSRSRESTPDHHAKLRSRGSTPDRHIPGYMKPLDRHVRPRSPHRTVVDETEEIVYKKVDDTDKKTKFGVTLRRTDSGRAVTTGTTSTTTTVSTSQKRKLSQVEIERILTTQEIETIYDVEILEILLERAVNYEQRRRIRSQIRIVKQLIADNKLAIVTSKKTTKTVSPTRDSPKIREKSPDKPVKDRSVSKNYQYTDSVTKKHDVDKKSEYHSSYSYSERRTSSEMKTHVRSTSPETKIIRGKSPEKVPRKSITTTEETITRRSPERKTEKTESRTVFKTELRRTTPVTKTVVEEKPSWITQRPLKKVTDSAPSRKGTSTSSTTTTTKKQTITRTSPSKERKPTDDITSSYGVGPTDENGSPLFGLKALRAQNKTDTTKVQGTVIRSHYYSENGQEPIGEISVTKYSTDPRDLEGNAEDRNGLVSVTTTQKFGTKGTPSYRTITDKKRITEKDDEDCETVTRKSSTTKVSRRGSVKEMSKKFIENAVETSKNERQSSYPKAGLILRTSSFKDTAKTGAGSSRESSPEKETVCKTVTVKKTTSSSSSGGRTDTFLNNQTRVRGVQDVITRMKNADDDYQADDTPEDKEARSLLNKFIGSQVILSGMETRSSSSPSGTATTTVKRTTTTSSTSKGGGKPTVITRTFTHPITEEDLTTVWDEQTLKLLLERSTEYEERQLIRARLREVMAEQEESSTRTVTEGPVTTTQVTTTRVTSQQQVSKKPMSPFAKFRQLDKQNSLNTPPGTPRTPTGSRPLFKFTDPELNRQASTVKERLLQWCQMKTKEYENVQLDNFSSSWADGLAFCALIHHFLPDAFDYHALTPKERRHNFTLAFRVADEKADIVPLLDVDDMVATRKPDWKCVFTYVQTIYARFKNED</sequence>
<feature type="compositionally biased region" description="Basic and acidic residues" evidence="4">
    <location>
        <begin position="1183"/>
        <end position="1195"/>
    </location>
</feature>
<feature type="compositionally biased region" description="Basic and acidic residues" evidence="4">
    <location>
        <begin position="2105"/>
        <end position="2126"/>
    </location>
</feature>
<feature type="compositionally biased region" description="Basic and acidic residues" evidence="4">
    <location>
        <begin position="388"/>
        <end position="400"/>
    </location>
</feature>
<feature type="compositionally biased region" description="Polar residues" evidence="4">
    <location>
        <begin position="930"/>
        <end position="939"/>
    </location>
</feature>
<feature type="compositionally biased region" description="Basic and acidic residues" evidence="4">
    <location>
        <begin position="1489"/>
        <end position="1506"/>
    </location>
</feature>
<feature type="compositionally biased region" description="Low complexity" evidence="4">
    <location>
        <begin position="1753"/>
        <end position="1765"/>
    </location>
</feature>
<feature type="compositionally biased region" description="Low complexity" evidence="4">
    <location>
        <begin position="1674"/>
        <end position="1688"/>
    </location>
</feature>
<feature type="compositionally biased region" description="Low complexity" evidence="4">
    <location>
        <begin position="132"/>
        <end position="156"/>
    </location>
</feature>
<feature type="compositionally biased region" description="Basic and acidic residues" evidence="4">
    <location>
        <begin position="2308"/>
        <end position="2320"/>
    </location>
</feature>
<feature type="compositionally biased region" description="Basic and acidic residues" evidence="4">
    <location>
        <begin position="707"/>
        <end position="717"/>
    </location>
</feature>
<feature type="region of interest" description="Disordered" evidence="4">
    <location>
        <begin position="2349"/>
        <end position="2393"/>
    </location>
</feature>
<feature type="compositionally biased region" description="Basic and acidic residues" evidence="4">
    <location>
        <begin position="3203"/>
        <end position="3213"/>
    </location>
</feature>
<feature type="compositionally biased region" description="Basic and acidic residues" evidence="4">
    <location>
        <begin position="2765"/>
        <end position="2788"/>
    </location>
</feature>
<evidence type="ECO:0000256" key="3">
    <source>
        <dbReference type="ARBA" id="ARBA00061655"/>
    </source>
</evidence>
<dbReference type="Proteomes" id="UP000801492">
    <property type="component" value="Unassembled WGS sequence"/>
</dbReference>
<feature type="region of interest" description="Disordered" evidence="4">
    <location>
        <begin position="2570"/>
        <end position="2603"/>
    </location>
</feature>
<dbReference type="PROSITE" id="PS50021">
    <property type="entry name" value="CH"/>
    <property type="match status" value="1"/>
</dbReference>
<feature type="compositionally biased region" description="Basic and acidic residues" evidence="4">
    <location>
        <begin position="3006"/>
        <end position="3021"/>
    </location>
</feature>
<feature type="compositionally biased region" description="Polar residues" evidence="4">
    <location>
        <begin position="70"/>
        <end position="81"/>
    </location>
</feature>
<dbReference type="InterPro" id="IPR001715">
    <property type="entry name" value="CH_dom"/>
</dbReference>
<feature type="compositionally biased region" description="Basic and acidic residues" evidence="4">
    <location>
        <begin position="1339"/>
        <end position="1355"/>
    </location>
</feature>
<evidence type="ECO:0000256" key="1">
    <source>
        <dbReference type="ARBA" id="ARBA00022553"/>
    </source>
</evidence>
<feature type="compositionally biased region" description="Polar residues" evidence="4">
    <location>
        <begin position="718"/>
        <end position="728"/>
    </location>
</feature>
<name>A0A8K0GDN2_IGNLU</name>
<feature type="non-terminal residue" evidence="6">
    <location>
        <position position="1"/>
    </location>
</feature>
<evidence type="ECO:0000259" key="5">
    <source>
        <dbReference type="PROSITE" id="PS50021"/>
    </source>
</evidence>
<feature type="compositionally biased region" description="Basic and acidic residues" evidence="4">
    <location>
        <begin position="2241"/>
        <end position="2250"/>
    </location>
</feature>
<feature type="compositionally biased region" description="Basic and acidic residues" evidence="4">
    <location>
        <begin position="854"/>
        <end position="872"/>
    </location>
</feature>
<feature type="region of interest" description="Disordered" evidence="4">
    <location>
        <begin position="2979"/>
        <end position="3029"/>
    </location>
</feature>
<feature type="compositionally biased region" description="Basic and acidic residues" evidence="4">
    <location>
        <begin position="1397"/>
        <end position="1425"/>
    </location>
</feature>
<feature type="compositionally biased region" description="Basic and acidic residues" evidence="4">
    <location>
        <begin position="1255"/>
        <end position="1274"/>
    </location>
</feature>
<feature type="compositionally biased region" description="Basic and acidic residues" evidence="4">
    <location>
        <begin position="2724"/>
        <end position="2737"/>
    </location>
</feature>
<feature type="region of interest" description="Disordered" evidence="4">
    <location>
        <begin position="441"/>
        <end position="461"/>
    </location>
</feature>
<feature type="region of interest" description="Disordered" evidence="4">
    <location>
        <begin position="3494"/>
        <end position="3517"/>
    </location>
</feature>
<feature type="compositionally biased region" description="Low complexity" evidence="4">
    <location>
        <begin position="729"/>
        <end position="739"/>
    </location>
</feature>
<dbReference type="CDD" id="cd21200">
    <property type="entry name" value="CH_SMTN-like"/>
    <property type="match status" value="1"/>
</dbReference>
<feature type="region of interest" description="Disordered" evidence="4">
    <location>
        <begin position="545"/>
        <end position="1217"/>
    </location>
</feature>
<feature type="compositionally biased region" description="Low complexity" evidence="4">
    <location>
        <begin position="890"/>
        <end position="904"/>
    </location>
</feature>
<dbReference type="Pfam" id="PF12510">
    <property type="entry name" value="Smoothelin"/>
    <property type="match status" value="2"/>
</dbReference>
<comment type="caution">
    <text evidence="6">The sequence shown here is derived from an EMBL/GenBank/DDBJ whole genome shotgun (WGS) entry which is preliminary data.</text>
</comment>
<dbReference type="SUPFAM" id="SSF47576">
    <property type="entry name" value="Calponin-homology domain, CH-domain"/>
    <property type="match status" value="1"/>
</dbReference>
<comment type="similarity">
    <text evidence="3">Belongs to the smoothelin family.</text>
</comment>
<dbReference type="FunFam" id="1.10.418.10:FF:000009">
    <property type="entry name" value="smoothelin isoform X2"/>
    <property type="match status" value="1"/>
</dbReference>
<keyword evidence="2" id="KW-0175">Coiled coil</keyword>
<feature type="compositionally biased region" description="Basic and acidic residues" evidence="4">
    <location>
        <begin position="545"/>
        <end position="561"/>
    </location>
</feature>
<feature type="region of interest" description="Disordered" evidence="4">
    <location>
        <begin position="3522"/>
        <end position="3541"/>
    </location>
</feature>
<feature type="compositionally biased region" description="Basic and acidic residues" evidence="4">
    <location>
        <begin position="1067"/>
        <end position="1082"/>
    </location>
</feature>
<proteinExistence type="inferred from homology"/>
<feature type="compositionally biased region" description="Low complexity" evidence="4">
    <location>
        <begin position="3679"/>
        <end position="3703"/>
    </location>
</feature>
<feature type="compositionally biased region" description="Low complexity" evidence="4">
    <location>
        <begin position="2093"/>
        <end position="2103"/>
    </location>
</feature>
<feature type="compositionally biased region" description="Basic and acidic residues" evidence="4">
    <location>
        <begin position="2025"/>
        <end position="2034"/>
    </location>
</feature>
<feature type="region of interest" description="Disordered" evidence="4">
    <location>
        <begin position="491"/>
        <end position="514"/>
    </location>
</feature>
<feature type="compositionally biased region" description="Polar residues" evidence="4">
    <location>
        <begin position="401"/>
        <end position="410"/>
    </location>
</feature>
<feature type="compositionally biased region" description="Basic and acidic residues" evidence="4">
    <location>
        <begin position="1561"/>
        <end position="1590"/>
    </location>
</feature>
<dbReference type="OrthoDB" id="6381429at2759"/>
<dbReference type="Pfam" id="PF00307">
    <property type="entry name" value="CH"/>
    <property type="match status" value="1"/>
</dbReference>
<feature type="compositionally biased region" description="Basic and acidic residues" evidence="4">
    <location>
        <begin position="1766"/>
        <end position="1792"/>
    </location>
</feature>
<protein>
    <recommendedName>
        <fullName evidence="5">Calponin-homology (CH) domain-containing protein</fullName>
    </recommendedName>
</protein>
<feature type="region of interest" description="Disordered" evidence="4">
    <location>
        <begin position="2419"/>
        <end position="2480"/>
    </location>
</feature>
<feature type="compositionally biased region" description="Basic and acidic residues" evidence="4">
    <location>
        <begin position="59"/>
        <end position="69"/>
    </location>
</feature>
<evidence type="ECO:0000256" key="4">
    <source>
        <dbReference type="SAM" id="MobiDB-lite"/>
    </source>
</evidence>
<feature type="compositionally biased region" description="Basic and acidic residues" evidence="4">
    <location>
        <begin position="2681"/>
        <end position="2703"/>
    </location>
</feature>
<feature type="compositionally biased region" description="Polar residues" evidence="4">
    <location>
        <begin position="907"/>
        <end position="919"/>
    </location>
</feature>
<feature type="compositionally biased region" description="Polar residues" evidence="4">
    <location>
        <begin position="2744"/>
        <end position="2763"/>
    </location>
</feature>
<reference evidence="6" key="1">
    <citation type="submission" date="2019-08" db="EMBL/GenBank/DDBJ databases">
        <title>The genome of the North American firefly Photinus pyralis.</title>
        <authorList>
            <consortium name="Photinus pyralis genome working group"/>
            <person name="Fallon T.R."/>
            <person name="Sander Lower S.E."/>
            <person name="Weng J.-K."/>
        </authorList>
    </citation>
    <scope>NUCLEOTIDE SEQUENCE</scope>
    <source>
        <strain evidence="6">TRF0915ILg1</strain>
        <tissue evidence="6">Whole body</tissue>
    </source>
</reference>
<feature type="compositionally biased region" description="Low complexity" evidence="4">
    <location>
        <begin position="3522"/>
        <end position="3531"/>
    </location>
</feature>
<dbReference type="Gene3D" id="1.10.418.10">
    <property type="entry name" value="Calponin-like domain"/>
    <property type="match status" value="1"/>
</dbReference>
<feature type="compositionally biased region" description="Polar residues" evidence="4">
    <location>
        <begin position="1996"/>
        <end position="2005"/>
    </location>
</feature>
<evidence type="ECO:0000313" key="6">
    <source>
        <dbReference type="EMBL" id="KAF2898002.1"/>
    </source>
</evidence>
<feature type="compositionally biased region" description="Polar residues" evidence="4">
    <location>
        <begin position="3532"/>
        <end position="3541"/>
    </location>
</feature>